<dbReference type="Proteomes" id="UP001316189">
    <property type="component" value="Chromosome"/>
</dbReference>
<evidence type="ECO:0000259" key="3">
    <source>
        <dbReference type="Pfam" id="PF13462"/>
    </source>
</evidence>
<gene>
    <name evidence="4" type="ORF">NP064_02990</name>
</gene>
<evidence type="ECO:0000313" key="5">
    <source>
        <dbReference type="Proteomes" id="UP001316189"/>
    </source>
</evidence>
<sequence>MSNPNSPRPTKAQRRDDARAKALELRQEQAKREKRNRVIAISGLVAALAVLAVVITMILSQQSDDSASGDAAYTGDTVTLSDVKAPSTAQDNGGIPVAADGAAGTSTDGTVVDVYLDYMCPVCGTFEAANGHQLEELRASGDVTVVYHPISILDQASNGSAFSTRAANAAAAVADLAPDKFLAFNDAMFANQPEEGTDGLSDAEIAEIAAEAGVPADVIDVFTQTDGDNPWRLYAPYVSALTQQAGEDLEAAGTNLATPTVVIDGKPLDTKTYDWRIDGKLIEAVEAAKS</sequence>
<dbReference type="InterPro" id="IPR012336">
    <property type="entry name" value="Thioredoxin-like_fold"/>
</dbReference>
<accession>A0ABY5L2V0</accession>
<keyword evidence="5" id="KW-1185">Reference proteome</keyword>
<keyword evidence="2" id="KW-0472">Membrane</keyword>
<dbReference type="EMBL" id="CP101988">
    <property type="protein sequence ID" value="UUI75892.1"/>
    <property type="molecule type" value="Genomic_DNA"/>
</dbReference>
<dbReference type="CDD" id="cd02972">
    <property type="entry name" value="DsbA_family"/>
    <property type="match status" value="1"/>
</dbReference>
<reference evidence="4 5" key="1">
    <citation type="submission" date="2022-07" db="EMBL/GenBank/DDBJ databases">
        <title>Novel species in genus cellulomonas.</title>
        <authorList>
            <person name="Ye L."/>
        </authorList>
    </citation>
    <scope>NUCLEOTIDE SEQUENCE [LARGE SCALE GENOMIC DNA]</scope>
    <source>
        <strain evidence="5">zg-Y338</strain>
    </source>
</reference>
<keyword evidence="2" id="KW-1133">Transmembrane helix</keyword>
<feature type="domain" description="Thioredoxin-like fold" evidence="3">
    <location>
        <begin position="110"/>
        <end position="273"/>
    </location>
</feature>
<dbReference type="Gene3D" id="3.40.30.10">
    <property type="entry name" value="Glutaredoxin"/>
    <property type="match status" value="1"/>
</dbReference>
<keyword evidence="2" id="KW-0812">Transmembrane</keyword>
<protein>
    <submittedName>
        <fullName evidence="4">DsbA family protein</fullName>
    </submittedName>
</protein>
<dbReference type="RefSeq" id="WP_227567988.1">
    <property type="nucleotide sequence ID" value="NZ_CP101988.1"/>
</dbReference>
<evidence type="ECO:0000256" key="1">
    <source>
        <dbReference type="SAM" id="MobiDB-lite"/>
    </source>
</evidence>
<evidence type="ECO:0000313" key="4">
    <source>
        <dbReference type="EMBL" id="UUI75892.1"/>
    </source>
</evidence>
<feature type="compositionally biased region" description="Basic and acidic residues" evidence="1">
    <location>
        <begin position="13"/>
        <end position="29"/>
    </location>
</feature>
<feature type="transmembrane region" description="Helical" evidence="2">
    <location>
        <begin position="38"/>
        <end position="59"/>
    </location>
</feature>
<name>A0ABY5L2V0_9CELL</name>
<organism evidence="4 5">
    <name type="scientific">Cellulomonas chengniuliangii</name>
    <dbReference type="NCBI Taxonomy" id="2968084"/>
    <lineage>
        <taxon>Bacteria</taxon>
        <taxon>Bacillati</taxon>
        <taxon>Actinomycetota</taxon>
        <taxon>Actinomycetes</taxon>
        <taxon>Micrococcales</taxon>
        <taxon>Cellulomonadaceae</taxon>
        <taxon>Cellulomonas</taxon>
    </lineage>
</organism>
<dbReference type="Pfam" id="PF13462">
    <property type="entry name" value="Thioredoxin_4"/>
    <property type="match status" value="1"/>
</dbReference>
<evidence type="ECO:0000256" key="2">
    <source>
        <dbReference type="SAM" id="Phobius"/>
    </source>
</evidence>
<feature type="region of interest" description="Disordered" evidence="1">
    <location>
        <begin position="1"/>
        <end position="29"/>
    </location>
</feature>
<dbReference type="InterPro" id="IPR036249">
    <property type="entry name" value="Thioredoxin-like_sf"/>
</dbReference>
<proteinExistence type="predicted"/>
<dbReference type="SUPFAM" id="SSF52833">
    <property type="entry name" value="Thioredoxin-like"/>
    <property type="match status" value="1"/>
</dbReference>